<geneLocation type="plasmid" evidence="1 2">
    <name>pTi1078</name>
</geneLocation>
<accession>A0AAF1KTJ4</accession>
<keyword evidence="2" id="KW-1185">Reference proteome</keyword>
<proteinExistence type="predicted"/>
<protein>
    <submittedName>
        <fullName evidence="1">Uncharacterized protein</fullName>
    </submittedName>
</protein>
<dbReference type="Proteomes" id="UP000249499">
    <property type="component" value="Plasmid pTi1078"/>
</dbReference>
<sequence length="95" mass="11130">MSGENHRLRAGKVARRLIGQIGHEKRNHIPSHLSSHIAIVRLSLDLLRLELHRKATVTQRYGIQLRWHSRSSPSSWRAIFRRQTFEHLEGDSCFK</sequence>
<organism evidence="1 2">
    <name type="scientific">Rhizobium tumorigenes</name>
    <dbReference type="NCBI Taxonomy" id="2041385"/>
    <lineage>
        <taxon>Bacteria</taxon>
        <taxon>Pseudomonadati</taxon>
        <taxon>Pseudomonadota</taxon>
        <taxon>Alphaproteobacteria</taxon>
        <taxon>Hyphomicrobiales</taxon>
        <taxon>Rhizobiaceae</taxon>
        <taxon>Rhizobium/Agrobacterium group</taxon>
        <taxon>Rhizobium</taxon>
    </lineage>
</organism>
<keyword evidence="1" id="KW-0614">Plasmid</keyword>
<evidence type="ECO:0000313" key="2">
    <source>
        <dbReference type="Proteomes" id="UP000249499"/>
    </source>
</evidence>
<evidence type="ECO:0000313" key="1">
    <source>
        <dbReference type="EMBL" id="WFR98445.1"/>
    </source>
</evidence>
<reference evidence="1 2" key="1">
    <citation type="journal article" date="2018" name="Sci. Rep.">
        <title>Rhizobium tumorigenes sp. nov., a novel plant tumorigenic bacterium isolated from cane gall tumors on thornless blackberry.</title>
        <authorList>
            <person name="Kuzmanovi N."/>
            <person name="Smalla K."/>
            <person name="Gronow S."/>
            <person name="PuBawska J."/>
        </authorList>
    </citation>
    <scope>NUCLEOTIDE SEQUENCE [LARGE SCALE GENOMIC DNA]</scope>
    <source>
        <strain evidence="1 2">1078</strain>
    </source>
</reference>
<gene>
    <name evidence="1" type="ORF">PR017_22375</name>
</gene>
<dbReference type="KEGG" id="rtu:PR017_22375"/>
<dbReference type="EMBL" id="CP117257">
    <property type="protein sequence ID" value="WFR98445.1"/>
    <property type="molecule type" value="Genomic_DNA"/>
</dbReference>
<reference evidence="2" key="2">
    <citation type="journal article" date="2023" name="MicrobiologyOpen">
        <title>Genomics of the tumorigenes clade of the family Rhizobiaceae and description of Rhizobium rhododendri sp. nov.</title>
        <authorList>
            <person name="Kuzmanovic N."/>
            <person name="diCenzo G.C."/>
            <person name="Bunk B."/>
            <person name="Sproeer C."/>
            <person name="Fruehling A."/>
            <person name="Neumann-Schaal M."/>
            <person name="Overmann J."/>
            <person name="Smalla K."/>
        </authorList>
    </citation>
    <scope>NUCLEOTIDE SEQUENCE [LARGE SCALE GENOMIC DNA]</scope>
    <source>
        <strain evidence="2">1078</strain>
        <plasmid evidence="2">pTi1078</plasmid>
    </source>
</reference>
<name>A0AAF1KTJ4_9HYPH</name>
<dbReference type="AlphaFoldDB" id="A0AAF1KTJ4"/>
<dbReference type="RefSeq" id="WP_133255646.1">
    <property type="nucleotide sequence ID" value="NZ_CP117257.1"/>
</dbReference>